<protein>
    <recommendedName>
        <fullName evidence="5">Ribonuclease VapC</fullName>
        <shortName evidence="5">RNase VapC</shortName>
        <ecNumber evidence="5">3.1.-.-</ecNumber>
    </recommendedName>
    <alternativeName>
        <fullName evidence="5">Toxin VapC</fullName>
    </alternativeName>
</protein>
<dbReference type="Pfam" id="PF01850">
    <property type="entry name" value="PIN"/>
    <property type="match status" value="1"/>
</dbReference>
<dbReference type="Proteomes" id="UP000076079">
    <property type="component" value="Chromosome"/>
</dbReference>
<evidence type="ECO:0000256" key="3">
    <source>
        <dbReference type="ARBA" id="ARBA00022723"/>
    </source>
</evidence>
<evidence type="ECO:0000256" key="4">
    <source>
        <dbReference type="ARBA" id="ARBA00022801"/>
    </source>
</evidence>
<dbReference type="InterPro" id="IPR022907">
    <property type="entry name" value="VapC_family"/>
</dbReference>
<dbReference type="GO" id="GO:0090729">
    <property type="term" value="F:toxin activity"/>
    <property type="evidence" value="ECO:0007669"/>
    <property type="project" value="UniProtKB-KW"/>
</dbReference>
<keyword evidence="8" id="KW-1185">Reference proteome</keyword>
<dbReference type="STRING" id="1855912.LuPra_05624"/>
<proteinExistence type="inferred from homology"/>
<dbReference type="GO" id="GO:0000287">
    <property type="term" value="F:magnesium ion binding"/>
    <property type="evidence" value="ECO:0007669"/>
    <property type="project" value="UniProtKB-UniRule"/>
</dbReference>
<dbReference type="HAMAP" id="MF_00265">
    <property type="entry name" value="VapC_Nob1"/>
    <property type="match status" value="1"/>
</dbReference>
<evidence type="ECO:0000313" key="7">
    <source>
        <dbReference type="EMBL" id="AMY12351.1"/>
    </source>
</evidence>
<dbReference type="GO" id="GO:0016787">
    <property type="term" value="F:hydrolase activity"/>
    <property type="evidence" value="ECO:0007669"/>
    <property type="project" value="UniProtKB-KW"/>
</dbReference>
<dbReference type="PANTHER" id="PTHR35901:SF1">
    <property type="entry name" value="EXONUCLEASE VAPC9"/>
    <property type="match status" value="1"/>
</dbReference>
<keyword evidence="2 5" id="KW-0540">Nuclease</keyword>
<dbReference type="EC" id="3.1.-.-" evidence="5"/>
<dbReference type="KEGG" id="abac:LuPra_05624"/>
<dbReference type="OrthoDB" id="5568064at2"/>
<dbReference type="InterPro" id="IPR002716">
    <property type="entry name" value="PIN_dom"/>
</dbReference>
<keyword evidence="5" id="KW-0460">Magnesium</keyword>
<evidence type="ECO:0000259" key="6">
    <source>
        <dbReference type="Pfam" id="PF01850"/>
    </source>
</evidence>
<dbReference type="PANTHER" id="PTHR35901">
    <property type="entry name" value="RIBONUCLEASE VAPC3"/>
    <property type="match status" value="1"/>
</dbReference>
<dbReference type="Gene3D" id="3.40.50.1010">
    <property type="entry name" value="5'-nuclease"/>
    <property type="match status" value="1"/>
</dbReference>
<reference evidence="8" key="2">
    <citation type="submission" date="2016-04" db="EMBL/GenBank/DDBJ databases">
        <title>First Complete Genome Sequence of a Subdivision 6 Acidobacterium.</title>
        <authorList>
            <person name="Huang S."/>
            <person name="Vieira S."/>
            <person name="Bunk B."/>
            <person name="Riedel T."/>
            <person name="Sproeer C."/>
            <person name="Overmann J."/>
        </authorList>
    </citation>
    <scope>NUCLEOTIDE SEQUENCE [LARGE SCALE GENOMIC DNA]</scope>
    <source>
        <strain evidence="8">DSM 100886 HEG_-6_39</strain>
    </source>
</reference>
<dbReference type="InterPro" id="IPR051619">
    <property type="entry name" value="TypeII_TA_RNase_PINc/VapC"/>
</dbReference>
<evidence type="ECO:0000256" key="5">
    <source>
        <dbReference type="HAMAP-Rule" id="MF_00265"/>
    </source>
</evidence>
<keyword evidence="3 5" id="KW-0479">Metal-binding</keyword>
<dbReference type="EMBL" id="CP015136">
    <property type="protein sequence ID" value="AMY12351.1"/>
    <property type="molecule type" value="Genomic_DNA"/>
</dbReference>
<dbReference type="InterPro" id="IPR029060">
    <property type="entry name" value="PIN-like_dom_sf"/>
</dbReference>
<evidence type="ECO:0000256" key="1">
    <source>
        <dbReference type="ARBA" id="ARBA00022649"/>
    </source>
</evidence>
<sequence>MSVPVPVDSWVWPVYLDTSAFVKLLVDETESDALNAELSAVGEVVLSDLAMTELASALARRARESLLASAEAKRLYGHAERVVSSCRVVECTPPVQRRAARLLLTSRHVSLRTLDAIHLALAIEADVSTLVTYDPRLREAAAAQGLFTAPA</sequence>
<dbReference type="AlphaFoldDB" id="A0A143PVE7"/>
<organism evidence="7 8">
    <name type="scientific">Luteitalea pratensis</name>
    <dbReference type="NCBI Taxonomy" id="1855912"/>
    <lineage>
        <taxon>Bacteria</taxon>
        <taxon>Pseudomonadati</taxon>
        <taxon>Acidobacteriota</taxon>
        <taxon>Vicinamibacteria</taxon>
        <taxon>Vicinamibacterales</taxon>
        <taxon>Vicinamibacteraceae</taxon>
        <taxon>Luteitalea</taxon>
    </lineage>
</organism>
<dbReference type="CDD" id="cd09874">
    <property type="entry name" value="PIN_MT3492-like"/>
    <property type="match status" value="1"/>
</dbReference>
<keyword evidence="1 5" id="KW-1277">Toxin-antitoxin system</keyword>
<name>A0A143PVE7_LUTPR</name>
<comment type="function">
    <text evidence="5">Toxic component of a toxin-antitoxin (TA) system. An RNase.</text>
</comment>
<evidence type="ECO:0000256" key="2">
    <source>
        <dbReference type="ARBA" id="ARBA00022722"/>
    </source>
</evidence>
<comment type="cofactor">
    <cofactor evidence="5">
        <name>Mg(2+)</name>
        <dbReference type="ChEBI" id="CHEBI:18420"/>
    </cofactor>
</comment>
<accession>A0A143PVE7</accession>
<dbReference type="RefSeq" id="WP_110173815.1">
    <property type="nucleotide sequence ID" value="NZ_CP015136.1"/>
</dbReference>
<comment type="similarity">
    <text evidence="5">Belongs to the PINc/VapC protein family.</text>
</comment>
<keyword evidence="5" id="KW-0800">Toxin</keyword>
<keyword evidence="4 5" id="KW-0378">Hydrolase</keyword>
<reference evidence="7 8" key="1">
    <citation type="journal article" date="2016" name="Genome Announc.">
        <title>First Complete Genome Sequence of a Subdivision 6 Acidobacterium Strain.</title>
        <authorList>
            <person name="Huang S."/>
            <person name="Vieira S."/>
            <person name="Bunk B."/>
            <person name="Riedel T."/>
            <person name="Sproer C."/>
            <person name="Overmann J."/>
        </authorList>
    </citation>
    <scope>NUCLEOTIDE SEQUENCE [LARGE SCALE GENOMIC DNA]</scope>
    <source>
        <strain evidence="8">DSM 100886 HEG_-6_39</strain>
    </source>
</reference>
<gene>
    <name evidence="5" type="primary">vapC</name>
    <name evidence="7" type="ORF">LuPra_05624</name>
</gene>
<evidence type="ECO:0000313" key="8">
    <source>
        <dbReference type="Proteomes" id="UP000076079"/>
    </source>
</evidence>
<feature type="domain" description="PIN" evidence="6">
    <location>
        <begin position="14"/>
        <end position="141"/>
    </location>
</feature>
<feature type="binding site" evidence="5">
    <location>
        <position position="115"/>
    </location>
    <ligand>
        <name>Mg(2+)</name>
        <dbReference type="ChEBI" id="CHEBI:18420"/>
    </ligand>
</feature>
<dbReference type="SUPFAM" id="SSF88723">
    <property type="entry name" value="PIN domain-like"/>
    <property type="match status" value="1"/>
</dbReference>
<feature type="binding site" evidence="5">
    <location>
        <position position="17"/>
    </location>
    <ligand>
        <name>Mg(2+)</name>
        <dbReference type="ChEBI" id="CHEBI:18420"/>
    </ligand>
</feature>
<dbReference type="GO" id="GO:0004540">
    <property type="term" value="F:RNA nuclease activity"/>
    <property type="evidence" value="ECO:0007669"/>
    <property type="project" value="InterPro"/>
</dbReference>